<dbReference type="EMBL" id="JAENGY010002662">
    <property type="protein sequence ID" value="KAG6943569.1"/>
    <property type="molecule type" value="Genomic_DNA"/>
</dbReference>
<evidence type="ECO:0000313" key="2">
    <source>
        <dbReference type="Proteomes" id="UP000709295"/>
    </source>
</evidence>
<sequence>MEYKYTQSKIYVRKYYPQYYEHITDMLDGDTDAITITGTPGIGKSLFFGYFHVRCNFENPLVAIITASFKSKGEMSMMQSVVVRKNSEVVIETKVPSEMEDLIEEAEDKAKGQVIHFPNKEWFNQNEKDQYHSTLFMPLWSLHELQTTVTELGLEMDPRFDLHALSFKPYKIELQQKQNDEGSVYTLNGIDKTKEALFNAEGINTIGKLRKRVEEAEARNEQGTMGAN</sequence>
<evidence type="ECO:0000313" key="1">
    <source>
        <dbReference type="EMBL" id="KAG6943569.1"/>
    </source>
</evidence>
<organism evidence="1 2">
    <name type="scientific">Phytophthora aleatoria</name>
    <dbReference type="NCBI Taxonomy" id="2496075"/>
    <lineage>
        <taxon>Eukaryota</taxon>
        <taxon>Sar</taxon>
        <taxon>Stramenopiles</taxon>
        <taxon>Oomycota</taxon>
        <taxon>Peronosporomycetes</taxon>
        <taxon>Peronosporales</taxon>
        <taxon>Peronosporaceae</taxon>
        <taxon>Phytophthora</taxon>
    </lineage>
</organism>
<gene>
    <name evidence="1" type="ORF">JG688_00017544</name>
</gene>
<reference evidence="1" key="1">
    <citation type="submission" date="2021-01" db="EMBL/GenBank/DDBJ databases">
        <title>Phytophthora aleatoria, a newly-described species from Pinus radiata is distinct from Phytophthora cactorum isolates based on comparative genomics.</title>
        <authorList>
            <person name="Mcdougal R."/>
            <person name="Panda P."/>
            <person name="Williams N."/>
            <person name="Studholme D.J."/>
        </authorList>
    </citation>
    <scope>NUCLEOTIDE SEQUENCE</scope>
    <source>
        <strain evidence="1">NZFS 4037</strain>
    </source>
</reference>
<dbReference type="Proteomes" id="UP000709295">
    <property type="component" value="Unassembled WGS sequence"/>
</dbReference>
<dbReference type="PANTHER" id="PTHR33129">
    <property type="entry name" value="PROTEIN KINASE DOMAIN-CONTAINING PROTEIN-RELATED"/>
    <property type="match status" value="1"/>
</dbReference>
<protein>
    <submittedName>
        <fullName evidence="1">Uncharacterized protein</fullName>
    </submittedName>
</protein>
<accession>A0A8J5IAB1</accession>
<dbReference type="AlphaFoldDB" id="A0A8J5IAB1"/>
<dbReference type="InterPro" id="IPR052980">
    <property type="entry name" value="Crinkler_effector"/>
</dbReference>
<keyword evidence="2" id="KW-1185">Reference proteome</keyword>
<comment type="caution">
    <text evidence="1">The sequence shown here is derived from an EMBL/GenBank/DDBJ whole genome shotgun (WGS) entry which is preliminary data.</text>
</comment>
<name>A0A8J5IAB1_9STRA</name>
<proteinExistence type="predicted"/>